<comment type="caution">
    <text evidence="2">The sequence shown here is derived from an EMBL/GenBank/DDBJ whole genome shotgun (WGS) entry which is preliminary data.</text>
</comment>
<name>A0A5C5ZRM0_9BACT</name>
<sequence>MSAERLLPRYTIDDYQHWRGDWELWNGFAIAMSPSPFGRHQAVLSRLHFALGVAIEKSGCSAEAIVELDWIISDDTVVRPDVIIVCGDPPERHLQSPPGLAAEVLSESTKQNDLNFKRDLYESQGVSTYLILDPDLNRVTRLRLQADGGYESTDHHEQVTVQVCDDCILSIDVAKLFR</sequence>
<dbReference type="Pfam" id="PF05685">
    <property type="entry name" value="Uma2"/>
    <property type="match status" value="1"/>
</dbReference>
<accession>A0A5C5ZRM0</accession>
<dbReference type="InterPro" id="IPR008538">
    <property type="entry name" value="Uma2"/>
</dbReference>
<dbReference type="AlphaFoldDB" id="A0A5C5ZRM0"/>
<evidence type="ECO:0000313" key="3">
    <source>
        <dbReference type="Proteomes" id="UP000316213"/>
    </source>
</evidence>
<evidence type="ECO:0000313" key="2">
    <source>
        <dbReference type="EMBL" id="TWT89557.1"/>
    </source>
</evidence>
<dbReference type="RefSeq" id="WP_146581635.1">
    <property type="nucleotide sequence ID" value="NZ_SJPM01000017.1"/>
</dbReference>
<dbReference type="PANTHER" id="PTHR36558">
    <property type="entry name" value="GLR1098 PROTEIN"/>
    <property type="match status" value="1"/>
</dbReference>
<feature type="domain" description="Putative restriction endonuclease" evidence="1">
    <location>
        <begin position="13"/>
        <end position="164"/>
    </location>
</feature>
<dbReference type="Gene3D" id="3.90.1570.10">
    <property type="entry name" value="tt1808, chain A"/>
    <property type="match status" value="1"/>
</dbReference>
<evidence type="ECO:0000259" key="1">
    <source>
        <dbReference type="Pfam" id="PF05685"/>
    </source>
</evidence>
<dbReference type="Proteomes" id="UP000316213">
    <property type="component" value="Unassembled WGS sequence"/>
</dbReference>
<dbReference type="SUPFAM" id="SSF52980">
    <property type="entry name" value="Restriction endonuclease-like"/>
    <property type="match status" value="1"/>
</dbReference>
<reference evidence="2 3" key="1">
    <citation type="submission" date="2019-02" db="EMBL/GenBank/DDBJ databases">
        <title>Deep-cultivation of Planctomycetes and their phenomic and genomic characterization uncovers novel biology.</title>
        <authorList>
            <person name="Wiegand S."/>
            <person name="Jogler M."/>
            <person name="Boedeker C."/>
            <person name="Pinto D."/>
            <person name="Vollmers J."/>
            <person name="Rivas-Marin E."/>
            <person name="Kohn T."/>
            <person name="Peeters S.H."/>
            <person name="Heuer A."/>
            <person name="Rast P."/>
            <person name="Oberbeckmann S."/>
            <person name="Bunk B."/>
            <person name="Jeske O."/>
            <person name="Meyerdierks A."/>
            <person name="Storesund J.E."/>
            <person name="Kallscheuer N."/>
            <person name="Luecker S."/>
            <person name="Lage O.M."/>
            <person name="Pohl T."/>
            <person name="Merkel B.J."/>
            <person name="Hornburger P."/>
            <person name="Mueller R.-W."/>
            <person name="Bruemmer F."/>
            <person name="Labrenz M."/>
            <person name="Spormann A.M."/>
            <person name="Op Den Camp H."/>
            <person name="Overmann J."/>
            <person name="Amann R."/>
            <person name="Jetten M.S.M."/>
            <person name="Mascher T."/>
            <person name="Medema M.H."/>
            <person name="Devos D.P."/>
            <person name="Kaster A.-K."/>
            <person name="Ovreas L."/>
            <person name="Rohde M."/>
            <person name="Galperin M.Y."/>
            <person name="Jogler C."/>
        </authorList>
    </citation>
    <scope>NUCLEOTIDE SEQUENCE [LARGE SCALE GENOMIC DNA]</scope>
    <source>
        <strain evidence="2 3">Pla100</strain>
    </source>
</reference>
<keyword evidence="3" id="KW-1185">Reference proteome</keyword>
<protein>
    <recommendedName>
        <fullName evidence="1">Putative restriction endonuclease domain-containing protein</fullName>
    </recommendedName>
</protein>
<dbReference type="InterPro" id="IPR012296">
    <property type="entry name" value="Nuclease_put_TT1808"/>
</dbReference>
<gene>
    <name evidence="2" type="ORF">Pla100_54860</name>
</gene>
<dbReference type="InterPro" id="IPR011335">
    <property type="entry name" value="Restrct_endonuc-II-like"/>
</dbReference>
<dbReference type="EMBL" id="SJPM01000017">
    <property type="protein sequence ID" value="TWT89557.1"/>
    <property type="molecule type" value="Genomic_DNA"/>
</dbReference>
<dbReference type="OrthoDB" id="291316at2"/>
<organism evidence="2 3">
    <name type="scientific">Neorhodopirellula pilleata</name>
    <dbReference type="NCBI Taxonomy" id="2714738"/>
    <lineage>
        <taxon>Bacteria</taxon>
        <taxon>Pseudomonadati</taxon>
        <taxon>Planctomycetota</taxon>
        <taxon>Planctomycetia</taxon>
        <taxon>Pirellulales</taxon>
        <taxon>Pirellulaceae</taxon>
        <taxon>Neorhodopirellula</taxon>
    </lineage>
</organism>
<dbReference type="CDD" id="cd06260">
    <property type="entry name" value="DUF820-like"/>
    <property type="match status" value="1"/>
</dbReference>
<proteinExistence type="predicted"/>
<dbReference type="PANTHER" id="PTHR36558:SF1">
    <property type="entry name" value="RESTRICTION ENDONUCLEASE DOMAIN-CONTAINING PROTEIN-RELATED"/>
    <property type="match status" value="1"/>
</dbReference>